<reference evidence="4 5" key="1">
    <citation type="submission" date="2016-10" db="EMBL/GenBank/DDBJ databases">
        <authorList>
            <person name="de Groot N.N."/>
        </authorList>
    </citation>
    <scope>NUCLEOTIDE SEQUENCE [LARGE SCALE GENOMIC DNA]</scope>
    <source>
        <strain evidence="4 5">DSM 44892</strain>
    </source>
</reference>
<dbReference type="Gene3D" id="1.10.443.10">
    <property type="entry name" value="Intergrase catalytic core"/>
    <property type="match status" value="1"/>
</dbReference>
<dbReference type="CDD" id="cd01189">
    <property type="entry name" value="INT_ICEBs1_C_like"/>
    <property type="match status" value="1"/>
</dbReference>
<dbReference type="GO" id="GO:0003677">
    <property type="term" value="F:DNA binding"/>
    <property type="evidence" value="ECO:0007669"/>
    <property type="project" value="UniProtKB-KW"/>
</dbReference>
<accession>A0A1G8H4B4</accession>
<keyword evidence="3" id="KW-0233">DNA recombination</keyword>
<dbReference type="PROSITE" id="PS51898">
    <property type="entry name" value="TYR_RECOMBINASE"/>
    <property type="match status" value="1"/>
</dbReference>
<keyword evidence="2" id="KW-0238">DNA-binding</keyword>
<dbReference type="InterPro" id="IPR010998">
    <property type="entry name" value="Integrase_recombinase_N"/>
</dbReference>
<dbReference type="GO" id="GO:0006310">
    <property type="term" value="P:DNA recombination"/>
    <property type="evidence" value="ECO:0007669"/>
    <property type="project" value="UniProtKB-KW"/>
</dbReference>
<evidence type="ECO:0000256" key="2">
    <source>
        <dbReference type="ARBA" id="ARBA00023125"/>
    </source>
</evidence>
<protein>
    <submittedName>
        <fullName evidence="4">Phage integrase family protein</fullName>
    </submittedName>
</protein>
<keyword evidence="5" id="KW-1185">Reference proteome</keyword>
<evidence type="ECO:0000256" key="3">
    <source>
        <dbReference type="ARBA" id="ARBA00023172"/>
    </source>
</evidence>
<dbReference type="PANTHER" id="PTHR30349:SF64">
    <property type="entry name" value="PROPHAGE INTEGRASE INTD-RELATED"/>
    <property type="match status" value="1"/>
</dbReference>
<dbReference type="InterPro" id="IPR013762">
    <property type="entry name" value="Integrase-like_cat_sf"/>
</dbReference>
<evidence type="ECO:0000313" key="5">
    <source>
        <dbReference type="Proteomes" id="UP000183263"/>
    </source>
</evidence>
<gene>
    <name evidence="4" type="ORF">SAMN05444695_104305</name>
</gene>
<dbReference type="Proteomes" id="UP000183263">
    <property type="component" value="Unassembled WGS sequence"/>
</dbReference>
<dbReference type="EMBL" id="FNDN01000004">
    <property type="protein sequence ID" value="SDI01350.1"/>
    <property type="molecule type" value="Genomic_DNA"/>
</dbReference>
<proteinExistence type="inferred from homology"/>
<dbReference type="Pfam" id="PF26003">
    <property type="entry name" value="Integrase_N_phage"/>
    <property type="match status" value="1"/>
</dbReference>
<dbReference type="Gene3D" id="1.10.150.130">
    <property type="match status" value="1"/>
</dbReference>
<dbReference type="InterPro" id="IPR050090">
    <property type="entry name" value="Tyrosine_recombinase_XerCD"/>
</dbReference>
<evidence type="ECO:0000256" key="1">
    <source>
        <dbReference type="ARBA" id="ARBA00008857"/>
    </source>
</evidence>
<dbReference type="GO" id="GO:0015074">
    <property type="term" value="P:DNA integration"/>
    <property type="evidence" value="ECO:0007669"/>
    <property type="project" value="InterPro"/>
</dbReference>
<dbReference type="InterPro" id="IPR058717">
    <property type="entry name" value="Phage_L5_Integrase_N"/>
</dbReference>
<sequence length="412" mass="44457">MPDGSRHGAPTTFDTRKQAEDWLSSVRVDILRGVWVDPTASAVTFGDYARDWFDSRQLAPRTRDLYDGLLRRWVETELPASRGALTLADVEVGKITTAVIRRWHAAVVDAAAASAATTGPVDRRNPARVWAESDAGRQLLTTGGIPAPKRSGRLSPAVIDAYRAAGSPPIPRSTPRGDGRTQAAQAYRVVRAILTTAVDDRLLPSNPCRLPGAGTTRPAERPIVGRADVHALADAMPPYLAASVFVATWSGLRASELFALDRSRVDLDAGCLRVDRSQIVLRGRFVGYGPPKSDAGRRTVHLPAFVVAVLREHIDTHTGPGPDALVFARPDTGGPVVDSIRNRAFGKARKAIGRPDLRWHDLRHTGATMAARAGATPRELQHRLGHATGAAAAIYQHRDDARDAELARRMAG</sequence>
<organism evidence="4 5">
    <name type="scientific">Rhodococcus triatomae</name>
    <dbReference type="NCBI Taxonomy" id="300028"/>
    <lineage>
        <taxon>Bacteria</taxon>
        <taxon>Bacillati</taxon>
        <taxon>Actinomycetota</taxon>
        <taxon>Actinomycetes</taxon>
        <taxon>Mycobacteriales</taxon>
        <taxon>Nocardiaceae</taxon>
        <taxon>Rhodococcus</taxon>
    </lineage>
</organism>
<name>A0A1G8H4B4_9NOCA</name>
<dbReference type="Pfam" id="PF00589">
    <property type="entry name" value="Phage_integrase"/>
    <property type="match status" value="1"/>
</dbReference>
<dbReference type="PANTHER" id="PTHR30349">
    <property type="entry name" value="PHAGE INTEGRASE-RELATED"/>
    <property type="match status" value="1"/>
</dbReference>
<dbReference type="InterPro" id="IPR002104">
    <property type="entry name" value="Integrase_catalytic"/>
</dbReference>
<dbReference type="AlphaFoldDB" id="A0A1G8H4B4"/>
<dbReference type="SUPFAM" id="SSF56349">
    <property type="entry name" value="DNA breaking-rejoining enzymes"/>
    <property type="match status" value="1"/>
</dbReference>
<evidence type="ECO:0000313" key="4">
    <source>
        <dbReference type="EMBL" id="SDI01350.1"/>
    </source>
</evidence>
<dbReference type="InterPro" id="IPR011010">
    <property type="entry name" value="DNA_brk_join_enz"/>
</dbReference>
<dbReference type="RefSeq" id="WP_072737017.1">
    <property type="nucleotide sequence ID" value="NZ_CP048813.1"/>
</dbReference>
<comment type="similarity">
    <text evidence="1">Belongs to the 'phage' integrase family.</text>
</comment>